<dbReference type="PANTHER" id="PTHR46847:SF1">
    <property type="entry name" value="D-ALLOSE-BINDING PERIPLASMIC PROTEIN-RELATED"/>
    <property type="match status" value="1"/>
</dbReference>
<dbReference type="EMBL" id="JAGWCR010000024">
    <property type="protein sequence ID" value="MBS3652388.1"/>
    <property type="molecule type" value="Genomic_DNA"/>
</dbReference>
<evidence type="ECO:0000313" key="7">
    <source>
        <dbReference type="Proteomes" id="UP000680348"/>
    </source>
</evidence>
<dbReference type="Pfam" id="PF13407">
    <property type="entry name" value="Peripla_BP_4"/>
    <property type="match status" value="1"/>
</dbReference>
<keyword evidence="7" id="KW-1185">Reference proteome</keyword>
<dbReference type="RefSeq" id="WP_188257937.1">
    <property type="nucleotide sequence ID" value="NZ_JABVCF010000024.1"/>
</dbReference>
<dbReference type="Proteomes" id="UP000680348">
    <property type="component" value="Unassembled WGS sequence"/>
</dbReference>
<reference evidence="6" key="1">
    <citation type="submission" date="2021-04" db="EMBL/GenBank/DDBJ databases">
        <title>Pseudaminobacter soli sp. nov., isolated from paddy soil contaminated by heavy metals.</title>
        <authorList>
            <person name="Zhang K."/>
        </authorList>
    </citation>
    <scope>NUCLEOTIDE SEQUENCE</scope>
    <source>
        <strain evidence="6">19-2017</strain>
    </source>
</reference>
<sequence>MAGEFRINRRSLLAGSAAAAAMLSFAPGALAQGKKLKIGFALSGVTTNAIFIDMARDLERRTQAAGYSLLTTDIAEGPQKIVSALENFINAGADVIIFQNYAEEATADLMQQAIDRGVIIGSYDTDSKIAQYSTMASNYELGKVIGQETGKWVSAHKGSKNVAMCTYSKLDFLVERARGMVDGLRETAPDAVVATQLDAGFPHEGVPAGENFLQAVPDLQAVMGINDGGTLGVYQAFKAAGLNKDKGGPVIFGCDASLDGLKAVKENDLFVATVDLDLVNQVGQLYERCVEAALSGTLDESKKLVIYPIKPVYADTVDTYL</sequence>
<name>A0A942E767_9HYPH</name>
<dbReference type="InterPro" id="IPR028082">
    <property type="entry name" value="Peripla_BP_I"/>
</dbReference>
<dbReference type="InterPro" id="IPR006311">
    <property type="entry name" value="TAT_signal"/>
</dbReference>
<dbReference type="InterPro" id="IPR025997">
    <property type="entry name" value="SBP_2_dom"/>
</dbReference>
<comment type="subcellular location">
    <subcellularLocation>
        <location evidence="1">Cell envelope</location>
    </subcellularLocation>
</comment>
<gene>
    <name evidence="6" type="ORF">KEU06_27740</name>
</gene>
<evidence type="ECO:0000256" key="4">
    <source>
        <dbReference type="SAM" id="SignalP"/>
    </source>
</evidence>
<proteinExistence type="inferred from homology"/>
<dbReference type="GO" id="GO:0030313">
    <property type="term" value="C:cell envelope"/>
    <property type="evidence" value="ECO:0007669"/>
    <property type="project" value="UniProtKB-SubCell"/>
</dbReference>
<feature type="signal peptide" evidence="4">
    <location>
        <begin position="1"/>
        <end position="31"/>
    </location>
</feature>
<keyword evidence="3 4" id="KW-0732">Signal</keyword>
<dbReference type="CDD" id="cd01536">
    <property type="entry name" value="PBP1_ABC_sugar_binding-like"/>
    <property type="match status" value="1"/>
</dbReference>
<evidence type="ECO:0000259" key="5">
    <source>
        <dbReference type="Pfam" id="PF13407"/>
    </source>
</evidence>
<evidence type="ECO:0000256" key="3">
    <source>
        <dbReference type="ARBA" id="ARBA00022729"/>
    </source>
</evidence>
<feature type="domain" description="Periplasmic binding protein" evidence="5">
    <location>
        <begin position="45"/>
        <end position="284"/>
    </location>
</feature>
<protein>
    <submittedName>
        <fullName evidence="6">Sugar ABC transporter substrate-binding protein</fullName>
    </submittedName>
</protein>
<comment type="similarity">
    <text evidence="2">Belongs to the bacterial solute-binding protein 2 family.</text>
</comment>
<dbReference type="PANTHER" id="PTHR46847">
    <property type="entry name" value="D-ALLOSE-BINDING PERIPLASMIC PROTEIN-RELATED"/>
    <property type="match status" value="1"/>
</dbReference>
<dbReference type="GO" id="GO:0030246">
    <property type="term" value="F:carbohydrate binding"/>
    <property type="evidence" value="ECO:0007669"/>
    <property type="project" value="UniProtKB-ARBA"/>
</dbReference>
<dbReference type="SUPFAM" id="SSF53822">
    <property type="entry name" value="Periplasmic binding protein-like I"/>
    <property type="match status" value="1"/>
</dbReference>
<dbReference type="PROSITE" id="PS51318">
    <property type="entry name" value="TAT"/>
    <property type="match status" value="1"/>
</dbReference>
<evidence type="ECO:0000313" key="6">
    <source>
        <dbReference type="EMBL" id="MBS3652388.1"/>
    </source>
</evidence>
<evidence type="ECO:0000256" key="2">
    <source>
        <dbReference type="ARBA" id="ARBA00007639"/>
    </source>
</evidence>
<dbReference type="Gene3D" id="3.40.50.2300">
    <property type="match status" value="2"/>
</dbReference>
<organism evidence="6 7">
    <name type="scientific">Pseudaminobacter soli</name>
    <name type="common">ex Zhang et al. 2022</name>
    <dbReference type="NCBI Taxonomy" id="2831468"/>
    <lineage>
        <taxon>Bacteria</taxon>
        <taxon>Pseudomonadati</taxon>
        <taxon>Pseudomonadota</taxon>
        <taxon>Alphaproteobacteria</taxon>
        <taxon>Hyphomicrobiales</taxon>
        <taxon>Phyllobacteriaceae</taxon>
        <taxon>Pseudaminobacter</taxon>
    </lineage>
</organism>
<dbReference type="AlphaFoldDB" id="A0A942E767"/>
<comment type="caution">
    <text evidence="6">The sequence shown here is derived from an EMBL/GenBank/DDBJ whole genome shotgun (WGS) entry which is preliminary data.</text>
</comment>
<evidence type="ECO:0000256" key="1">
    <source>
        <dbReference type="ARBA" id="ARBA00004196"/>
    </source>
</evidence>
<accession>A0A942E767</accession>
<feature type="chain" id="PRO_5036931725" evidence="4">
    <location>
        <begin position="32"/>
        <end position="321"/>
    </location>
</feature>